<reference evidence="8 9" key="1">
    <citation type="submission" date="2024-02" db="EMBL/GenBank/DDBJ databases">
        <title>Bacteria isolated from the canopy kelp, Nereocystis luetkeana.</title>
        <authorList>
            <person name="Pfister C.A."/>
            <person name="Younker I.T."/>
            <person name="Light S.H."/>
        </authorList>
    </citation>
    <scope>NUCLEOTIDE SEQUENCE [LARGE SCALE GENOMIC DNA]</scope>
    <source>
        <strain evidence="8 9">TI.1.05</strain>
    </source>
</reference>
<dbReference type="EC" id="4.2.1.20" evidence="2"/>
<dbReference type="GO" id="GO:0004834">
    <property type="term" value="F:tryptophan synthase activity"/>
    <property type="evidence" value="ECO:0007669"/>
    <property type="project" value="UniProtKB-EC"/>
</dbReference>
<organism evidence="8 9">
    <name type="scientific">Psychromonas aquatilis</name>
    <dbReference type="NCBI Taxonomy" id="2005072"/>
    <lineage>
        <taxon>Bacteria</taxon>
        <taxon>Pseudomonadati</taxon>
        <taxon>Pseudomonadota</taxon>
        <taxon>Gammaproteobacteria</taxon>
        <taxon>Alteromonadales</taxon>
        <taxon>Psychromonadaceae</taxon>
        <taxon>Psychromonas</taxon>
    </lineage>
</organism>
<dbReference type="InterPro" id="IPR002028">
    <property type="entry name" value="Trp_synthase_suA"/>
</dbReference>
<sequence>MAHDLQAQRYAKLFEKLEAANHGAFVPFVTVGDPDREQSMNIIDTLVKAGADALE</sequence>
<evidence type="ECO:0000256" key="7">
    <source>
        <dbReference type="ARBA" id="ARBA00049047"/>
    </source>
</evidence>
<protein>
    <recommendedName>
        <fullName evidence="2">tryptophan synthase</fullName>
        <ecNumber evidence="2">4.2.1.20</ecNumber>
    </recommendedName>
</protein>
<comment type="catalytic activity">
    <reaction evidence="7">
        <text>(1S,2R)-1-C-(indol-3-yl)glycerol 3-phosphate + L-serine = D-glyceraldehyde 3-phosphate + L-tryptophan + H2O</text>
        <dbReference type="Rhea" id="RHEA:10532"/>
        <dbReference type="ChEBI" id="CHEBI:15377"/>
        <dbReference type="ChEBI" id="CHEBI:33384"/>
        <dbReference type="ChEBI" id="CHEBI:57912"/>
        <dbReference type="ChEBI" id="CHEBI:58866"/>
        <dbReference type="ChEBI" id="CHEBI:59776"/>
        <dbReference type="EC" id="4.2.1.20"/>
    </reaction>
</comment>
<dbReference type="Proteomes" id="UP001369082">
    <property type="component" value="Unassembled WGS sequence"/>
</dbReference>
<keyword evidence="3" id="KW-0028">Amino-acid biosynthesis</keyword>
<evidence type="ECO:0000256" key="4">
    <source>
        <dbReference type="ARBA" id="ARBA00022822"/>
    </source>
</evidence>
<evidence type="ECO:0000256" key="2">
    <source>
        <dbReference type="ARBA" id="ARBA00012043"/>
    </source>
</evidence>
<dbReference type="SUPFAM" id="SSF51366">
    <property type="entry name" value="Ribulose-phoshate binding barrel"/>
    <property type="match status" value="1"/>
</dbReference>
<dbReference type="InterPro" id="IPR013785">
    <property type="entry name" value="Aldolase_TIM"/>
</dbReference>
<keyword evidence="5" id="KW-0057">Aromatic amino acid biosynthesis</keyword>
<evidence type="ECO:0000313" key="8">
    <source>
        <dbReference type="EMBL" id="MEL0630991.1"/>
    </source>
</evidence>
<keyword evidence="4" id="KW-0822">Tryptophan biosynthesis</keyword>
<dbReference type="RefSeq" id="WP_341599143.1">
    <property type="nucleotide sequence ID" value="NZ_JBAKAZ010000279.1"/>
</dbReference>
<gene>
    <name evidence="8" type="ORF">V6256_15560</name>
</gene>
<evidence type="ECO:0000313" key="9">
    <source>
        <dbReference type="Proteomes" id="UP001369082"/>
    </source>
</evidence>
<evidence type="ECO:0000256" key="1">
    <source>
        <dbReference type="ARBA" id="ARBA00004733"/>
    </source>
</evidence>
<dbReference type="Gene3D" id="3.20.20.70">
    <property type="entry name" value="Aldolase class I"/>
    <property type="match status" value="1"/>
</dbReference>
<dbReference type="EMBL" id="JBAKAZ010000279">
    <property type="protein sequence ID" value="MEL0630991.1"/>
    <property type="molecule type" value="Genomic_DNA"/>
</dbReference>
<accession>A0ABU9GUQ4</accession>
<proteinExistence type="predicted"/>
<dbReference type="InterPro" id="IPR011060">
    <property type="entry name" value="RibuloseP-bd_barrel"/>
</dbReference>
<feature type="non-terminal residue" evidence="8">
    <location>
        <position position="55"/>
    </location>
</feature>
<keyword evidence="6 8" id="KW-0456">Lyase</keyword>
<evidence type="ECO:0000256" key="3">
    <source>
        <dbReference type="ARBA" id="ARBA00022605"/>
    </source>
</evidence>
<evidence type="ECO:0000256" key="6">
    <source>
        <dbReference type="ARBA" id="ARBA00023239"/>
    </source>
</evidence>
<comment type="pathway">
    <text evidence="1">Amino-acid biosynthesis; L-tryptophan biosynthesis; L-tryptophan from chorismate: step 5/5.</text>
</comment>
<comment type="caution">
    <text evidence="8">The sequence shown here is derived from an EMBL/GenBank/DDBJ whole genome shotgun (WGS) entry which is preliminary data.</text>
</comment>
<keyword evidence="9" id="KW-1185">Reference proteome</keyword>
<name>A0ABU9GUQ4_9GAMM</name>
<dbReference type="Pfam" id="PF00290">
    <property type="entry name" value="Trp_syntA"/>
    <property type="match status" value="1"/>
</dbReference>
<evidence type="ECO:0000256" key="5">
    <source>
        <dbReference type="ARBA" id="ARBA00023141"/>
    </source>
</evidence>